<gene>
    <name evidence="3" type="ORF">RG963_03570</name>
</gene>
<keyword evidence="4" id="KW-1185">Reference proteome</keyword>
<dbReference type="Proteomes" id="UP001246244">
    <property type="component" value="Unassembled WGS sequence"/>
</dbReference>
<dbReference type="SUPFAM" id="SSF52172">
    <property type="entry name" value="CheY-like"/>
    <property type="match status" value="1"/>
</dbReference>
<feature type="modified residue" description="4-aspartylphosphate" evidence="1">
    <location>
        <position position="49"/>
    </location>
</feature>
<dbReference type="PROSITE" id="PS50110">
    <property type="entry name" value="RESPONSE_REGULATORY"/>
    <property type="match status" value="1"/>
</dbReference>
<keyword evidence="1" id="KW-0597">Phosphoprotein</keyword>
<protein>
    <submittedName>
        <fullName evidence="3">Response regulator</fullName>
    </submittedName>
</protein>
<dbReference type="InterPro" id="IPR052048">
    <property type="entry name" value="ST_Response_Regulator"/>
</dbReference>
<feature type="domain" description="Response regulatory" evidence="2">
    <location>
        <begin position="1"/>
        <end position="114"/>
    </location>
</feature>
<proteinExistence type="predicted"/>
<dbReference type="PANTHER" id="PTHR43228:SF1">
    <property type="entry name" value="TWO-COMPONENT RESPONSE REGULATOR ARR22"/>
    <property type="match status" value="1"/>
</dbReference>
<dbReference type="SMART" id="SM00448">
    <property type="entry name" value="REC"/>
    <property type="match status" value="1"/>
</dbReference>
<dbReference type="PANTHER" id="PTHR43228">
    <property type="entry name" value="TWO-COMPONENT RESPONSE REGULATOR"/>
    <property type="match status" value="1"/>
</dbReference>
<sequence length="136" mass="15041">MIVDDAEFMRMVIKDTLLKHGYEVVAEVGDGKEAIQTYLEVKPDLVLMDIIMPDMDGKEALQKLLVMDPEAKVVMCSSLGQQALITESMKIGAMGFIVKPFEPDGMLDVIRKIADQISVAPTAKCRIKSIATIQNR</sequence>
<dbReference type="InterPro" id="IPR011006">
    <property type="entry name" value="CheY-like_superfamily"/>
</dbReference>
<evidence type="ECO:0000259" key="2">
    <source>
        <dbReference type="PROSITE" id="PS50110"/>
    </source>
</evidence>
<comment type="caution">
    <text evidence="3">The sequence shown here is derived from an EMBL/GenBank/DDBJ whole genome shotgun (WGS) entry which is preliminary data.</text>
</comment>
<name>A0ABU2CYR8_9EURY</name>
<dbReference type="Pfam" id="PF00072">
    <property type="entry name" value="Response_reg"/>
    <property type="match status" value="1"/>
</dbReference>
<dbReference type="Gene3D" id="3.40.50.2300">
    <property type="match status" value="1"/>
</dbReference>
<evidence type="ECO:0000313" key="3">
    <source>
        <dbReference type="EMBL" id="MDR7664880.1"/>
    </source>
</evidence>
<evidence type="ECO:0000256" key="1">
    <source>
        <dbReference type="PROSITE-ProRule" id="PRU00169"/>
    </source>
</evidence>
<reference evidence="4" key="1">
    <citation type="submission" date="2023-07" db="EMBL/GenBank/DDBJ databases">
        <title>Whole-genome sequencing of a new Methanosarcina sp. Z-7115.</title>
        <authorList>
            <person name="Zhilina T.N."/>
            <person name="Merkel A.Y."/>
        </authorList>
    </citation>
    <scope>NUCLEOTIDE SEQUENCE [LARGE SCALE GENOMIC DNA]</scope>
    <source>
        <strain evidence="4">Z-7115</strain>
    </source>
</reference>
<dbReference type="InterPro" id="IPR001789">
    <property type="entry name" value="Sig_transdc_resp-reg_receiver"/>
</dbReference>
<dbReference type="EMBL" id="JAVKPK010000010">
    <property type="protein sequence ID" value="MDR7664880.1"/>
    <property type="molecule type" value="Genomic_DNA"/>
</dbReference>
<organism evidence="3 4">
    <name type="scientific">Methanosarcina baikalica</name>
    <dbReference type="NCBI Taxonomy" id="3073890"/>
    <lineage>
        <taxon>Archaea</taxon>
        <taxon>Methanobacteriati</taxon>
        <taxon>Methanobacteriota</taxon>
        <taxon>Stenosarchaea group</taxon>
        <taxon>Methanomicrobia</taxon>
        <taxon>Methanosarcinales</taxon>
        <taxon>Methanosarcinaceae</taxon>
        <taxon>Methanosarcina</taxon>
    </lineage>
</organism>
<accession>A0ABU2CYR8</accession>
<evidence type="ECO:0000313" key="4">
    <source>
        <dbReference type="Proteomes" id="UP001246244"/>
    </source>
</evidence>